<keyword evidence="4" id="KW-1185">Reference proteome</keyword>
<dbReference type="EMBL" id="CAJNOL010001503">
    <property type="protein sequence ID" value="CAF1371899.1"/>
    <property type="molecule type" value="Genomic_DNA"/>
</dbReference>
<organism evidence="1 3">
    <name type="scientific">Rotaria sordida</name>
    <dbReference type="NCBI Taxonomy" id="392033"/>
    <lineage>
        <taxon>Eukaryota</taxon>
        <taxon>Metazoa</taxon>
        <taxon>Spiralia</taxon>
        <taxon>Gnathifera</taxon>
        <taxon>Rotifera</taxon>
        <taxon>Eurotatoria</taxon>
        <taxon>Bdelloidea</taxon>
        <taxon>Philodinida</taxon>
        <taxon>Philodinidae</taxon>
        <taxon>Rotaria</taxon>
    </lineage>
</organism>
<dbReference type="InterPro" id="IPR027905">
    <property type="entry name" value="CFAP95"/>
</dbReference>
<name>A0A814N363_9BILA</name>
<proteinExistence type="predicted"/>
<dbReference type="Proteomes" id="UP000663870">
    <property type="component" value="Unassembled WGS sequence"/>
</dbReference>
<reference evidence="1" key="1">
    <citation type="submission" date="2021-02" db="EMBL/GenBank/DDBJ databases">
        <authorList>
            <person name="Nowell W R."/>
        </authorList>
    </citation>
    <scope>NUCLEOTIDE SEQUENCE</scope>
</reference>
<dbReference type="GO" id="GO:0005886">
    <property type="term" value="C:plasma membrane"/>
    <property type="evidence" value="ECO:0007669"/>
    <property type="project" value="TreeGrafter"/>
</dbReference>
<accession>A0A814N363</accession>
<dbReference type="AlphaFoldDB" id="A0A814N363"/>
<comment type="caution">
    <text evidence="1">The sequence shown here is derived from an EMBL/GenBank/DDBJ whole genome shotgun (WGS) entry which is preliminary data.</text>
</comment>
<sequence>MFNTLCRETPGSVRLKSTMPMEYSRAVLTNIWHQKREAEPKDNDLNIIPVRNMHISTYKHIAADEQTTLPNSTAKDQQEQPFRERPWYVEHECPRKMIDRSNINVANAALDGLLNQADPQSKYHILPIRNPAEHEQANLTSTYQADFPPPFPYEMKTVAHSEYADKSYPKYPDKSWAHRKMVSHFTDLDKPKRNGINTFYIQHAQYENEQLRRDLGHFKPSQFQ</sequence>
<dbReference type="EMBL" id="CAJNOH010000598">
    <property type="protein sequence ID" value="CAF1084866.1"/>
    <property type="molecule type" value="Genomic_DNA"/>
</dbReference>
<dbReference type="Proteomes" id="UP000663854">
    <property type="component" value="Unassembled WGS sequence"/>
</dbReference>
<dbReference type="PANTHER" id="PTHR35069">
    <property type="entry name" value="PROTEIN C9ORF135"/>
    <property type="match status" value="1"/>
</dbReference>
<evidence type="ECO:0000313" key="3">
    <source>
        <dbReference type="Proteomes" id="UP000663854"/>
    </source>
</evidence>
<protein>
    <submittedName>
        <fullName evidence="1">Uncharacterized protein</fullName>
    </submittedName>
</protein>
<gene>
    <name evidence="2" type="ORF">JXQ802_LOCUS33196</name>
    <name evidence="1" type="ORF">PYM288_LOCUS18866</name>
</gene>
<evidence type="ECO:0000313" key="4">
    <source>
        <dbReference type="Proteomes" id="UP000663870"/>
    </source>
</evidence>
<dbReference type="Pfam" id="PF15139">
    <property type="entry name" value="CFAP95"/>
    <property type="match status" value="1"/>
</dbReference>
<evidence type="ECO:0000313" key="1">
    <source>
        <dbReference type="EMBL" id="CAF1084866.1"/>
    </source>
</evidence>
<evidence type="ECO:0000313" key="2">
    <source>
        <dbReference type="EMBL" id="CAF1371899.1"/>
    </source>
</evidence>
<dbReference type="PANTHER" id="PTHR35069:SF1">
    <property type="entry name" value="CILIA- AND FLAGELLA-ASSOCIATED PROTEIN 95"/>
    <property type="match status" value="1"/>
</dbReference>